<comment type="subcellular location">
    <subcellularLocation>
        <location evidence="1">Endoplasmic reticulum membrane</location>
        <topology evidence="1">Multi-pass membrane protein</topology>
    </subcellularLocation>
</comment>
<feature type="signal peptide" evidence="8">
    <location>
        <begin position="1"/>
        <end position="19"/>
    </location>
</feature>
<dbReference type="UniPathway" id="UPA00378"/>
<evidence type="ECO:0000256" key="1">
    <source>
        <dbReference type="ARBA" id="ARBA00004477"/>
    </source>
</evidence>
<dbReference type="STRING" id="559295.C5E3S1"/>
<evidence type="ECO:0000313" key="11">
    <source>
        <dbReference type="Proteomes" id="UP000002036"/>
    </source>
</evidence>
<evidence type="ECO:0000256" key="7">
    <source>
        <dbReference type="SAM" id="Phobius"/>
    </source>
</evidence>
<proteinExistence type="predicted"/>
<keyword evidence="3 8" id="KW-0732">Signal</keyword>
<name>C5E3S1_LACTC</name>
<organism evidence="10 11">
    <name type="scientific">Lachancea thermotolerans (strain ATCC 56472 / CBS 6340 / NRRL Y-8284)</name>
    <name type="common">Yeast</name>
    <name type="synonym">Kluyveromyces thermotolerans</name>
    <dbReference type="NCBI Taxonomy" id="559295"/>
    <lineage>
        <taxon>Eukaryota</taxon>
        <taxon>Fungi</taxon>
        <taxon>Dikarya</taxon>
        <taxon>Ascomycota</taxon>
        <taxon>Saccharomycotina</taxon>
        <taxon>Saccharomycetes</taxon>
        <taxon>Saccharomycetales</taxon>
        <taxon>Saccharomycetaceae</taxon>
        <taxon>Lachancea</taxon>
    </lineage>
</organism>
<dbReference type="InterPro" id="IPR056790">
    <property type="entry name" value="Ribophorin_II_C"/>
</dbReference>
<dbReference type="RefSeq" id="XP_002556544.1">
    <property type="nucleotide sequence ID" value="XM_002556498.1"/>
</dbReference>
<keyword evidence="2 7" id="KW-0812">Transmembrane</keyword>
<dbReference type="HOGENOM" id="CLU_079423_0_0_1"/>
<gene>
    <name evidence="10" type="ordered locus">KLTH0H15862g</name>
</gene>
<evidence type="ECO:0000256" key="6">
    <source>
        <dbReference type="ARBA" id="ARBA00023136"/>
    </source>
</evidence>
<feature type="chain" id="PRO_5044205813" evidence="8">
    <location>
        <begin position="20"/>
        <end position="281"/>
    </location>
</feature>
<evidence type="ECO:0000313" key="10">
    <source>
        <dbReference type="EMBL" id="CAR30682.1"/>
    </source>
</evidence>
<dbReference type="OMA" id="SIVTHYV"/>
<dbReference type="OrthoDB" id="432292at2759"/>
<dbReference type="KEGG" id="lth:KLTH0H15862g"/>
<evidence type="ECO:0000259" key="9">
    <source>
        <dbReference type="Pfam" id="PF25147"/>
    </source>
</evidence>
<feature type="transmembrane region" description="Helical" evidence="7">
    <location>
        <begin position="261"/>
        <end position="279"/>
    </location>
</feature>
<keyword evidence="6 7" id="KW-0472">Membrane</keyword>
<feature type="domain" description="Ribophorin II C-terminal" evidence="9">
    <location>
        <begin position="180"/>
        <end position="279"/>
    </location>
</feature>
<dbReference type="InterPro" id="IPR008814">
    <property type="entry name" value="Swp1"/>
</dbReference>
<sequence length="281" mass="31224">MLFKQIALAALLGVTSVLALSAKQPHVAFVTSKQQPVALRTISDQFQKFDKPLVVERQNDTIEFAFSIEREQKPQHASLALGLVERGIEAHYSPIIKDNEKEGMSTYKFRIPIERLSDSLLHYGAELHEPLTASLLLANKNGGSDNVFVELFDLSLAFEINRKLSLPARFQPLPEIKHIFNAPPTIVSSWFAQMFSFIILGCVLSLLLVWLKAGIFSSAKLPLNTVIAIYYLGFVGAIIGLEYVFTQYYLGASIFKTLENAFYVSAPGLLIGCKLLVSLTK</sequence>
<dbReference type="AlphaFoldDB" id="C5E3S1"/>
<dbReference type="GO" id="GO:0008250">
    <property type="term" value="C:oligosaccharyltransferase complex"/>
    <property type="evidence" value="ECO:0007669"/>
    <property type="project" value="InterPro"/>
</dbReference>
<feature type="transmembrane region" description="Helical" evidence="7">
    <location>
        <begin position="190"/>
        <end position="211"/>
    </location>
</feature>
<accession>C5E3S1</accession>
<dbReference type="Pfam" id="PF25147">
    <property type="entry name" value="Ribophorin_II_C"/>
    <property type="match status" value="1"/>
</dbReference>
<reference evidence="10 11" key="1">
    <citation type="journal article" date="2009" name="Genome Res.">
        <title>Comparative genomics of protoploid Saccharomycetaceae.</title>
        <authorList>
            <consortium name="The Genolevures Consortium"/>
            <person name="Souciet J.-L."/>
            <person name="Dujon B."/>
            <person name="Gaillardin C."/>
            <person name="Johnston M."/>
            <person name="Baret P.V."/>
            <person name="Cliften P."/>
            <person name="Sherman D.J."/>
            <person name="Weissenbach J."/>
            <person name="Westhof E."/>
            <person name="Wincker P."/>
            <person name="Jubin C."/>
            <person name="Poulain J."/>
            <person name="Barbe V."/>
            <person name="Segurens B."/>
            <person name="Artiguenave F."/>
            <person name="Anthouard V."/>
            <person name="Vacherie B."/>
            <person name="Val M.-E."/>
            <person name="Fulton R.S."/>
            <person name="Minx P."/>
            <person name="Wilson R."/>
            <person name="Durrens P."/>
            <person name="Jean G."/>
            <person name="Marck C."/>
            <person name="Martin T."/>
            <person name="Nikolski M."/>
            <person name="Rolland T."/>
            <person name="Seret M.-L."/>
            <person name="Casaregola S."/>
            <person name="Despons L."/>
            <person name="Fairhead C."/>
            <person name="Fischer G."/>
            <person name="Lafontaine I."/>
            <person name="Leh V."/>
            <person name="Lemaire M."/>
            <person name="de Montigny J."/>
            <person name="Neuveglise C."/>
            <person name="Thierry A."/>
            <person name="Blanc-Lenfle I."/>
            <person name="Bleykasten C."/>
            <person name="Diffels J."/>
            <person name="Fritsch E."/>
            <person name="Frangeul L."/>
            <person name="Goeffon A."/>
            <person name="Jauniaux N."/>
            <person name="Kachouri-Lafond R."/>
            <person name="Payen C."/>
            <person name="Potier S."/>
            <person name="Pribylova L."/>
            <person name="Ozanne C."/>
            <person name="Richard G.-F."/>
            <person name="Sacerdot C."/>
            <person name="Straub M.-L."/>
            <person name="Talla E."/>
        </authorList>
    </citation>
    <scope>NUCLEOTIDE SEQUENCE [LARGE SCALE GENOMIC DNA]</scope>
    <source>
        <strain evidence="11">ATCC 56472 / CBS 6340 / NRRL Y-8284</strain>
    </source>
</reference>
<evidence type="ECO:0000256" key="3">
    <source>
        <dbReference type="ARBA" id="ARBA00022729"/>
    </source>
</evidence>
<feature type="transmembrane region" description="Helical" evidence="7">
    <location>
        <begin position="223"/>
        <end position="241"/>
    </location>
</feature>
<dbReference type="EMBL" id="CU928180">
    <property type="protein sequence ID" value="CAR30682.1"/>
    <property type="molecule type" value="Genomic_DNA"/>
</dbReference>
<evidence type="ECO:0000256" key="8">
    <source>
        <dbReference type="SAM" id="SignalP"/>
    </source>
</evidence>
<dbReference type="GO" id="GO:0006487">
    <property type="term" value="P:protein N-linked glycosylation"/>
    <property type="evidence" value="ECO:0007669"/>
    <property type="project" value="TreeGrafter"/>
</dbReference>
<protein>
    <submittedName>
        <fullName evidence="10">KLTH0H15862p</fullName>
    </submittedName>
</protein>
<dbReference type="Proteomes" id="UP000002036">
    <property type="component" value="Chromosome H"/>
</dbReference>
<keyword evidence="11" id="KW-1185">Reference proteome</keyword>
<dbReference type="eggNOG" id="KOG2447">
    <property type="taxonomic scope" value="Eukaryota"/>
</dbReference>
<evidence type="ECO:0000256" key="5">
    <source>
        <dbReference type="ARBA" id="ARBA00022989"/>
    </source>
</evidence>
<dbReference type="InParanoid" id="C5E3S1"/>
<dbReference type="PANTHER" id="PTHR12640">
    <property type="entry name" value="RIBOPHORIN II"/>
    <property type="match status" value="1"/>
</dbReference>
<keyword evidence="5 7" id="KW-1133">Transmembrane helix</keyword>
<dbReference type="FunCoup" id="C5E3S1">
    <property type="interactions" value="174"/>
</dbReference>
<dbReference type="GeneID" id="8294910"/>
<dbReference type="PANTHER" id="PTHR12640:SF0">
    <property type="entry name" value="DOLICHYL-DIPHOSPHOOLIGOSACCHARIDE--PROTEIN GLYCOSYLTRANSFERASE SUBUNIT 2"/>
    <property type="match status" value="1"/>
</dbReference>
<evidence type="ECO:0000256" key="4">
    <source>
        <dbReference type="ARBA" id="ARBA00022824"/>
    </source>
</evidence>
<keyword evidence="4" id="KW-0256">Endoplasmic reticulum</keyword>
<evidence type="ECO:0000256" key="2">
    <source>
        <dbReference type="ARBA" id="ARBA00022692"/>
    </source>
</evidence>